<reference evidence="3" key="1">
    <citation type="submission" date="2024-02" db="UniProtKB">
        <authorList>
            <consortium name="WormBaseParasite"/>
        </authorList>
    </citation>
    <scope>IDENTIFICATION</scope>
</reference>
<accession>A0AAF3FUT1</accession>
<evidence type="ECO:0000313" key="3">
    <source>
        <dbReference type="WBParaSite" id="MBELARI_LOCUS9686"/>
    </source>
</evidence>
<evidence type="ECO:0000256" key="1">
    <source>
        <dbReference type="SAM" id="MobiDB-lite"/>
    </source>
</evidence>
<dbReference type="Proteomes" id="UP000887575">
    <property type="component" value="Unassembled WGS sequence"/>
</dbReference>
<dbReference type="AlphaFoldDB" id="A0AAF3FUT1"/>
<evidence type="ECO:0000313" key="2">
    <source>
        <dbReference type="Proteomes" id="UP000887575"/>
    </source>
</evidence>
<proteinExistence type="predicted"/>
<sequence>MAAMSNTMKDNFDNLVFRFKKRIDIRTVYSARRLNVLEKIYNHVKMIREHDDDTNEEKFRRKASGDSPPRSSTV</sequence>
<keyword evidence="2" id="KW-1185">Reference proteome</keyword>
<name>A0AAF3FUT1_9BILA</name>
<feature type="region of interest" description="Disordered" evidence="1">
    <location>
        <begin position="51"/>
        <end position="74"/>
    </location>
</feature>
<dbReference type="WBParaSite" id="MBELARI_LOCUS9686">
    <property type="protein sequence ID" value="MBELARI_LOCUS9686"/>
    <property type="gene ID" value="MBELARI_LOCUS9686"/>
</dbReference>
<organism evidence="2 3">
    <name type="scientific">Mesorhabditis belari</name>
    <dbReference type="NCBI Taxonomy" id="2138241"/>
    <lineage>
        <taxon>Eukaryota</taxon>
        <taxon>Metazoa</taxon>
        <taxon>Ecdysozoa</taxon>
        <taxon>Nematoda</taxon>
        <taxon>Chromadorea</taxon>
        <taxon>Rhabditida</taxon>
        <taxon>Rhabditina</taxon>
        <taxon>Rhabditomorpha</taxon>
        <taxon>Rhabditoidea</taxon>
        <taxon>Rhabditidae</taxon>
        <taxon>Mesorhabditinae</taxon>
        <taxon>Mesorhabditis</taxon>
    </lineage>
</organism>
<protein>
    <submittedName>
        <fullName evidence="3">Uncharacterized protein</fullName>
    </submittedName>
</protein>